<dbReference type="PANTHER" id="PTHR43401:SF2">
    <property type="entry name" value="L-THREONINE 3-DEHYDROGENASE"/>
    <property type="match status" value="1"/>
</dbReference>
<dbReference type="InterPro" id="IPR036291">
    <property type="entry name" value="NAD(P)-bd_dom_sf"/>
</dbReference>
<sequence>MTTYPISSRAAVLEHFGAPVPVSEVRVPQLEELEPRAILVRVRMASVCGTDVHLWEGGAFNANPMNLPQVMGHEMVGEIVAFGEGPHVDSLGQPLKVGDRILWSHAPCGTCYYCSVIREPSLCLNRQSYGRLPTSQFPYISGGFAEFCYVFPNSGRVKVPDEVPDSWASAASCALRTVVHLLETIDDIAPHETAVVQGVGPLGLYAVSMLKHRGVGTIIAIGAPDARLALAKSYGATHLVSVEELPSADARVDVVRAATTGGRGADVVLEMSGARSAVVEGLAFIAPGGRYGIVGQTNPTAVEIDPSIFVRKQISVHGALSAHIGHYAKALDFLRQTKGEYDWDAMFTSPVGLDRVTDAMAGMRRGVMKPLIDPSL</sequence>
<evidence type="ECO:0000259" key="3">
    <source>
        <dbReference type="Pfam" id="PF00107"/>
    </source>
</evidence>
<dbReference type="InterPro" id="IPR013149">
    <property type="entry name" value="ADH-like_C"/>
</dbReference>
<evidence type="ECO:0000313" key="5">
    <source>
        <dbReference type="EMBL" id="TFB72117.1"/>
    </source>
</evidence>
<dbReference type="Gene3D" id="3.90.180.10">
    <property type="entry name" value="Medium-chain alcohol dehydrogenases, catalytic domain"/>
    <property type="match status" value="1"/>
</dbReference>
<evidence type="ECO:0000256" key="1">
    <source>
        <dbReference type="ARBA" id="ARBA00001947"/>
    </source>
</evidence>
<keyword evidence="6" id="KW-1185">Reference proteome</keyword>
<feature type="domain" description="Alcohol dehydrogenase-like N-terminal" evidence="4">
    <location>
        <begin position="35"/>
        <end position="161"/>
    </location>
</feature>
<dbReference type="CDD" id="cd08231">
    <property type="entry name" value="MDR_TM0436_like"/>
    <property type="match status" value="1"/>
</dbReference>
<dbReference type="InterPro" id="IPR011032">
    <property type="entry name" value="GroES-like_sf"/>
</dbReference>
<dbReference type="Gene3D" id="3.40.50.720">
    <property type="entry name" value="NAD(P)-binding Rossmann-like Domain"/>
    <property type="match status" value="1"/>
</dbReference>
<dbReference type="AlphaFoldDB" id="A0A4V3I818"/>
<dbReference type="Proteomes" id="UP000298173">
    <property type="component" value="Unassembled WGS sequence"/>
</dbReference>
<evidence type="ECO:0000256" key="2">
    <source>
        <dbReference type="ARBA" id="ARBA00023002"/>
    </source>
</evidence>
<dbReference type="GO" id="GO:0016491">
    <property type="term" value="F:oxidoreductase activity"/>
    <property type="evidence" value="ECO:0007669"/>
    <property type="project" value="UniProtKB-KW"/>
</dbReference>
<gene>
    <name evidence="5" type="ORF">E3O06_10935</name>
</gene>
<proteinExistence type="predicted"/>
<reference evidence="5 6" key="1">
    <citation type="submission" date="2019-03" db="EMBL/GenBank/DDBJ databases">
        <title>Genomics of glacier-inhabiting Cryobacterium strains.</title>
        <authorList>
            <person name="Liu Q."/>
            <person name="Xin Y.-H."/>
        </authorList>
    </citation>
    <scope>NUCLEOTIDE SEQUENCE [LARGE SCALE GENOMIC DNA]</scope>
    <source>
        <strain evidence="5 6">HLT2-23</strain>
    </source>
</reference>
<comment type="cofactor">
    <cofactor evidence="1">
        <name>Zn(2+)</name>
        <dbReference type="ChEBI" id="CHEBI:29105"/>
    </cofactor>
</comment>
<dbReference type="PANTHER" id="PTHR43401">
    <property type="entry name" value="L-THREONINE 3-DEHYDROGENASE"/>
    <property type="match status" value="1"/>
</dbReference>
<protein>
    <submittedName>
        <fullName evidence="5">Alcohol dehydrogenase</fullName>
    </submittedName>
</protein>
<dbReference type="InterPro" id="IPR013154">
    <property type="entry name" value="ADH-like_N"/>
</dbReference>
<dbReference type="SUPFAM" id="SSF50129">
    <property type="entry name" value="GroES-like"/>
    <property type="match status" value="1"/>
</dbReference>
<dbReference type="SUPFAM" id="SSF51735">
    <property type="entry name" value="NAD(P)-binding Rossmann-fold domains"/>
    <property type="match status" value="1"/>
</dbReference>
<dbReference type="InterPro" id="IPR050129">
    <property type="entry name" value="Zn_alcohol_dh"/>
</dbReference>
<dbReference type="Pfam" id="PF08240">
    <property type="entry name" value="ADH_N"/>
    <property type="match status" value="1"/>
</dbReference>
<organism evidence="5 6">
    <name type="scientific">Cryobacterium glaciale</name>
    <dbReference type="NCBI Taxonomy" id="1259145"/>
    <lineage>
        <taxon>Bacteria</taxon>
        <taxon>Bacillati</taxon>
        <taxon>Actinomycetota</taxon>
        <taxon>Actinomycetes</taxon>
        <taxon>Micrococcales</taxon>
        <taxon>Microbacteriaceae</taxon>
        <taxon>Cryobacterium</taxon>
    </lineage>
</organism>
<dbReference type="Pfam" id="PF00107">
    <property type="entry name" value="ADH_zinc_N"/>
    <property type="match status" value="1"/>
</dbReference>
<dbReference type="EMBL" id="SOEY01000020">
    <property type="protein sequence ID" value="TFB72117.1"/>
    <property type="molecule type" value="Genomic_DNA"/>
</dbReference>
<dbReference type="OrthoDB" id="9797931at2"/>
<name>A0A4V3I818_9MICO</name>
<evidence type="ECO:0000259" key="4">
    <source>
        <dbReference type="Pfam" id="PF08240"/>
    </source>
</evidence>
<accession>A0A4V3I818</accession>
<dbReference type="RefSeq" id="WP_134503418.1">
    <property type="nucleotide sequence ID" value="NZ_SOEY01000020.1"/>
</dbReference>
<keyword evidence="2" id="KW-0560">Oxidoreductase</keyword>
<evidence type="ECO:0000313" key="6">
    <source>
        <dbReference type="Proteomes" id="UP000298173"/>
    </source>
</evidence>
<comment type="caution">
    <text evidence="5">The sequence shown here is derived from an EMBL/GenBank/DDBJ whole genome shotgun (WGS) entry which is preliminary data.</text>
</comment>
<feature type="domain" description="Alcohol dehydrogenase-like C-terminal" evidence="3">
    <location>
        <begin position="201"/>
        <end position="334"/>
    </location>
</feature>